<sequence>MFVFVLFLVATLCAALPNNRDRSDATPTAEIKPIEAIPVAPFFTFNRDPVTISNIGSGAVTAPPKRTEKLPFQKSYRSSDNERPIPDVVPEGGDFLDFQPGVAPKLSGSVATPSPIDFEFFDFGENSGGQHAATNPAATFLEGGDFDKISAPKCRMAGCTGPVPNDGTFMVEAPVRKGKACHQTFVPLNGCTDNKGYPMGMLCSICCDCTASFMREMRKTQGFKIGFGTV</sequence>
<evidence type="ECO:0000256" key="1">
    <source>
        <dbReference type="SAM" id="MobiDB-lite"/>
    </source>
</evidence>
<organism evidence="3 4">
    <name type="scientific">Teladorsagia circumcincta</name>
    <name type="common">Brown stomach worm</name>
    <name type="synonym">Ostertagia circumcincta</name>
    <dbReference type="NCBI Taxonomy" id="45464"/>
    <lineage>
        <taxon>Eukaryota</taxon>
        <taxon>Metazoa</taxon>
        <taxon>Ecdysozoa</taxon>
        <taxon>Nematoda</taxon>
        <taxon>Chromadorea</taxon>
        <taxon>Rhabditida</taxon>
        <taxon>Rhabditina</taxon>
        <taxon>Rhabditomorpha</taxon>
        <taxon>Strongyloidea</taxon>
        <taxon>Trichostrongylidae</taxon>
        <taxon>Teladorsagia</taxon>
    </lineage>
</organism>
<evidence type="ECO:0000313" key="3">
    <source>
        <dbReference type="EMBL" id="PIO67313.1"/>
    </source>
</evidence>
<dbReference type="OrthoDB" id="5800408at2759"/>
<gene>
    <name evidence="3" type="ORF">TELCIR_10942</name>
</gene>
<reference evidence="3 4" key="1">
    <citation type="submission" date="2015-09" db="EMBL/GenBank/DDBJ databases">
        <title>Draft genome of the parasitic nematode Teladorsagia circumcincta isolate WARC Sus (inbred).</title>
        <authorList>
            <person name="Mitreva M."/>
        </authorList>
    </citation>
    <scope>NUCLEOTIDE SEQUENCE [LARGE SCALE GENOMIC DNA]</scope>
    <source>
        <strain evidence="3 4">S</strain>
    </source>
</reference>
<accession>A0A2G9UAT4</accession>
<feature type="chain" id="PRO_5013943553" evidence="2">
    <location>
        <begin position="16"/>
        <end position="230"/>
    </location>
</feature>
<feature type="compositionally biased region" description="Basic and acidic residues" evidence="1">
    <location>
        <begin position="65"/>
        <end position="84"/>
    </location>
</feature>
<feature type="region of interest" description="Disordered" evidence="1">
    <location>
        <begin position="63"/>
        <end position="84"/>
    </location>
</feature>
<dbReference type="Proteomes" id="UP000230423">
    <property type="component" value="Unassembled WGS sequence"/>
</dbReference>
<feature type="signal peptide" evidence="2">
    <location>
        <begin position="1"/>
        <end position="15"/>
    </location>
</feature>
<proteinExistence type="predicted"/>
<keyword evidence="2" id="KW-0732">Signal</keyword>
<dbReference type="AlphaFoldDB" id="A0A2G9UAT4"/>
<protein>
    <submittedName>
        <fullName evidence="3">Uncharacterized protein</fullName>
    </submittedName>
</protein>
<dbReference type="EMBL" id="KZ347673">
    <property type="protein sequence ID" value="PIO67313.1"/>
    <property type="molecule type" value="Genomic_DNA"/>
</dbReference>
<evidence type="ECO:0000313" key="4">
    <source>
        <dbReference type="Proteomes" id="UP000230423"/>
    </source>
</evidence>
<name>A0A2G9UAT4_TELCI</name>
<keyword evidence="4" id="KW-1185">Reference proteome</keyword>
<evidence type="ECO:0000256" key="2">
    <source>
        <dbReference type="SAM" id="SignalP"/>
    </source>
</evidence>